<reference evidence="3 4" key="1">
    <citation type="submission" date="2013-11" db="EMBL/GenBank/DDBJ databases">
        <title>Comparative genomics of Ignicoccus.</title>
        <authorList>
            <person name="Podar M."/>
        </authorList>
    </citation>
    <scope>NUCLEOTIDE SEQUENCE [LARGE SCALE GENOMIC DNA]</scope>
    <source>
        <strain evidence="3 4">DSM 13165</strain>
    </source>
</reference>
<dbReference type="OrthoDB" id="147673at2157"/>
<organism evidence="3 4">
    <name type="scientific">Ignicoccus islandicus DSM 13165</name>
    <dbReference type="NCBI Taxonomy" id="940295"/>
    <lineage>
        <taxon>Archaea</taxon>
        <taxon>Thermoproteota</taxon>
        <taxon>Thermoprotei</taxon>
        <taxon>Desulfurococcales</taxon>
        <taxon>Desulfurococcaceae</taxon>
        <taxon>Ignicoccus</taxon>
    </lineage>
</organism>
<dbReference type="NCBIfam" id="TIGR00231">
    <property type="entry name" value="small_GTP"/>
    <property type="match status" value="1"/>
</dbReference>
<protein>
    <recommendedName>
        <fullName evidence="5">GTP-binding protein</fullName>
    </recommendedName>
</protein>
<accession>A0A0U3F5A3</accession>
<name>A0A0U3F5A3_9CREN</name>
<dbReference type="Pfam" id="PF17835">
    <property type="entry name" value="NOG1_N"/>
    <property type="match status" value="1"/>
</dbReference>
<dbReference type="STRING" id="940295.EYM_07185"/>
<dbReference type="Proteomes" id="UP000060778">
    <property type="component" value="Chromosome"/>
</dbReference>
<evidence type="ECO:0000313" key="3">
    <source>
        <dbReference type="EMBL" id="ALU12757.1"/>
    </source>
</evidence>
<dbReference type="InterPro" id="IPR006073">
    <property type="entry name" value="GTP-bd"/>
</dbReference>
<feature type="domain" description="NOG1 N-terminal helical" evidence="2">
    <location>
        <begin position="14"/>
        <end position="164"/>
    </location>
</feature>
<proteinExistence type="predicted"/>
<dbReference type="RefSeq" id="WP_075050397.1">
    <property type="nucleotide sequence ID" value="NZ_CP006867.1"/>
</dbReference>
<dbReference type="GO" id="GO:0005525">
    <property type="term" value="F:GTP binding"/>
    <property type="evidence" value="ECO:0007669"/>
    <property type="project" value="InterPro"/>
</dbReference>
<dbReference type="PATRIC" id="fig|940295.4.peg.1396"/>
<evidence type="ECO:0008006" key="5">
    <source>
        <dbReference type="Google" id="ProtNLM"/>
    </source>
</evidence>
<dbReference type="Pfam" id="PF01926">
    <property type="entry name" value="MMR_HSR1"/>
    <property type="match status" value="1"/>
</dbReference>
<dbReference type="PRINTS" id="PR00326">
    <property type="entry name" value="GTP1OBG"/>
</dbReference>
<dbReference type="Gene3D" id="3.40.50.300">
    <property type="entry name" value="P-loop containing nucleotide triphosphate hydrolases"/>
    <property type="match status" value="1"/>
</dbReference>
<dbReference type="EMBL" id="CP006867">
    <property type="protein sequence ID" value="ALU12757.1"/>
    <property type="molecule type" value="Genomic_DNA"/>
</dbReference>
<dbReference type="InterPro" id="IPR027417">
    <property type="entry name" value="P-loop_NTPase"/>
</dbReference>
<keyword evidence="4" id="KW-1185">Reference proteome</keyword>
<dbReference type="SUPFAM" id="SSF52540">
    <property type="entry name" value="P-loop containing nucleoside triphosphate hydrolases"/>
    <property type="match status" value="1"/>
</dbReference>
<dbReference type="InterPro" id="IPR041623">
    <property type="entry name" value="NOG1_N"/>
</dbReference>
<evidence type="ECO:0000259" key="2">
    <source>
        <dbReference type="Pfam" id="PF17835"/>
    </source>
</evidence>
<evidence type="ECO:0000313" key="4">
    <source>
        <dbReference type="Proteomes" id="UP000060778"/>
    </source>
</evidence>
<feature type="domain" description="G" evidence="1">
    <location>
        <begin position="169"/>
        <end position="288"/>
    </location>
</feature>
<evidence type="ECO:0000259" key="1">
    <source>
        <dbReference type="Pfam" id="PF01926"/>
    </source>
</evidence>
<dbReference type="GeneID" id="30680810"/>
<dbReference type="Gene3D" id="1.20.120.1190">
    <property type="match status" value="1"/>
</dbReference>
<dbReference type="AlphaFoldDB" id="A0A0U3F5A3"/>
<dbReference type="InterPro" id="IPR005225">
    <property type="entry name" value="Small_GTP-bd"/>
</dbReference>
<dbReference type="PANTHER" id="PTHR45759">
    <property type="entry name" value="NUCLEOLAR GTP-BINDING PROTEIN 1"/>
    <property type="match status" value="1"/>
</dbReference>
<gene>
    <name evidence="3" type="ORF">EYM_07185</name>
</gene>
<sequence length="344" mass="39263">MRYLRDPPDYFRHLHVPTSDEIVNKVLKRYPKLKPKSKRPKDLIELEVQRVSLVYQIILDKLKFLDQLPKPEELHPFYIELASLSVPYQKYWAVVHGLKRLRKKLEEMWEDYRVLVKTAVSLEEAARIRREAVGRALNAVKRSRGALDVILKFKLAISSLPSIDFNEPRIVVAGMPSTGKSSFVKFVSSAEVEVASYPFTTKEVHVGHFFDGRYKFQVVDTPGILDRTWEEMNEIEKRAAIAIRHLPNSLLFLFDVSAEGPPIEKQARVLDNVLKVVGNERVVLAANKIDVADAVKLREVKELARTMGKNLFELSILNGIGVHEVLAVLKEKALEEFASLKEAS</sequence>
<dbReference type="KEGG" id="iis:EYM_07185"/>